<evidence type="ECO:0000313" key="8">
    <source>
        <dbReference type="Proteomes" id="UP000176186"/>
    </source>
</evidence>
<evidence type="ECO:0000256" key="4">
    <source>
        <dbReference type="ARBA" id="ARBA00022989"/>
    </source>
</evidence>
<feature type="transmembrane region" description="Helical" evidence="6">
    <location>
        <begin position="87"/>
        <end position="109"/>
    </location>
</feature>
<feature type="transmembrane region" description="Helical" evidence="6">
    <location>
        <begin position="153"/>
        <end position="173"/>
    </location>
</feature>
<evidence type="ECO:0000256" key="2">
    <source>
        <dbReference type="ARBA" id="ARBA00022475"/>
    </source>
</evidence>
<evidence type="ECO:0000256" key="3">
    <source>
        <dbReference type="ARBA" id="ARBA00022692"/>
    </source>
</evidence>
<dbReference type="Pfam" id="PF01943">
    <property type="entry name" value="Polysacc_synt"/>
    <property type="match status" value="1"/>
</dbReference>
<dbReference type="EMBL" id="MFKE01000021">
    <property type="protein sequence ID" value="OGG34815.1"/>
    <property type="molecule type" value="Genomic_DNA"/>
</dbReference>
<name>A0A1F6BD12_9BACT</name>
<feature type="transmembrane region" description="Helical" evidence="6">
    <location>
        <begin position="185"/>
        <end position="207"/>
    </location>
</feature>
<organism evidence="7 8">
    <name type="scientific">Candidatus Gottesmanbacteria bacterium RIFOXYB1_FULL_47_11</name>
    <dbReference type="NCBI Taxonomy" id="1798401"/>
    <lineage>
        <taxon>Bacteria</taxon>
        <taxon>Candidatus Gottesmaniibacteriota</taxon>
    </lineage>
</organism>
<keyword evidence="4 6" id="KW-1133">Transmembrane helix</keyword>
<feature type="transmembrane region" description="Helical" evidence="6">
    <location>
        <begin position="52"/>
        <end position="75"/>
    </location>
</feature>
<evidence type="ECO:0000313" key="7">
    <source>
        <dbReference type="EMBL" id="OGG34815.1"/>
    </source>
</evidence>
<feature type="transmembrane region" description="Helical" evidence="6">
    <location>
        <begin position="260"/>
        <end position="280"/>
    </location>
</feature>
<dbReference type="Proteomes" id="UP000176186">
    <property type="component" value="Unassembled WGS sequence"/>
</dbReference>
<dbReference type="InterPro" id="IPR002797">
    <property type="entry name" value="Polysacc_synth"/>
</dbReference>
<comment type="caution">
    <text evidence="7">The sequence shown here is derived from an EMBL/GenBank/DDBJ whole genome shotgun (WGS) entry which is preliminary data.</text>
</comment>
<proteinExistence type="predicted"/>
<gene>
    <name evidence="7" type="ORF">A2363_05350</name>
</gene>
<dbReference type="InterPro" id="IPR050833">
    <property type="entry name" value="Poly_Biosynth_Transport"/>
</dbReference>
<keyword evidence="3 6" id="KW-0812">Transmembrane</keyword>
<evidence type="ECO:0000256" key="1">
    <source>
        <dbReference type="ARBA" id="ARBA00004651"/>
    </source>
</evidence>
<keyword evidence="5 6" id="KW-0472">Membrane</keyword>
<dbReference type="AlphaFoldDB" id="A0A1F6BD12"/>
<comment type="subcellular location">
    <subcellularLocation>
        <location evidence="1">Cell membrane</location>
        <topology evidence="1">Multi-pass membrane protein</topology>
    </subcellularLocation>
</comment>
<evidence type="ECO:0000256" key="5">
    <source>
        <dbReference type="ARBA" id="ARBA00023136"/>
    </source>
</evidence>
<feature type="transmembrane region" description="Helical" evidence="6">
    <location>
        <begin position="300"/>
        <end position="320"/>
    </location>
</feature>
<feature type="transmembrane region" description="Helical" evidence="6">
    <location>
        <begin position="121"/>
        <end position="141"/>
    </location>
</feature>
<dbReference type="PANTHER" id="PTHR30250:SF11">
    <property type="entry name" value="O-ANTIGEN TRANSPORTER-RELATED"/>
    <property type="match status" value="1"/>
</dbReference>
<dbReference type="STRING" id="1798401.A2363_05350"/>
<dbReference type="PANTHER" id="PTHR30250">
    <property type="entry name" value="PST FAMILY PREDICTED COLANIC ACID TRANSPORTER"/>
    <property type="match status" value="1"/>
</dbReference>
<reference evidence="7 8" key="1">
    <citation type="journal article" date="2016" name="Nat. Commun.">
        <title>Thousands of microbial genomes shed light on interconnected biogeochemical processes in an aquifer system.</title>
        <authorList>
            <person name="Anantharaman K."/>
            <person name="Brown C.T."/>
            <person name="Hug L.A."/>
            <person name="Sharon I."/>
            <person name="Castelle C.J."/>
            <person name="Probst A.J."/>
            <person name="Thomas B.C."/>
            <person name="Singh A."/>
            <person name="Wilkins M.J."/>
            <person name="Karaoz U."/>
            <person name="Brodie E.L."/>
            <person name="Williams K.H."/>
            <person name="Hubbard S.S."/>
            <person name="Banfield J.F."/>
        </authorList>
    </citation>
    <scope>NUCLEOTIDE SEQUENCE [LARGE SCALE GENOMIC DNA]</scope>
</reference>
<dbReference type="GO" id="GO:0005886">
    <property type="term" value="C:plasma membrane"/>
    <property type="evidence" value="ECO:0007669"/>
    <property type="project" value="UniProtKB-SubCell"/>
</dbReference>
<feature type="transmembrane region" description="Helical" evidence="6">
    <location>
        <begin position="332"/>
        <end position="355"/>
    </location>
</feature>
<sequence>MQTLTNMLSPARRAVAASTMAQIVGKAIGVLSMVAITFIIANRLGAAGYGDYVKITTYVTLFYLVADFGMNAIFLQRADDPASYPTLWYIRTIGSTILMVIALLILVLLPGTGSAGYTPTVKLGILLFSPTILLQSWVTTANAMFQKHLRYDLASWAILAGATSSVVLVYIFYSVVGASGIVPAIEALLIGSIITSAVAMVGAHYLGKPFSWRVSALGVRNMVIPSIPLAATLLFNLVYFRADSIIITLTRSTSDVGIYGLAYKVFEVVIVFPTFFMNAVYPFMVRDQQKIKRFFSQSALFLFGSSLFFLAAIWFMAPFLVYIKNDFASSVWALRVLALGLPFFFVTSATMWALIALKKQKMLMMIYGISMAVNIFGNIVFVPTYGYMAAAWMTVVGEGLVLALSARELRAGFKNL</sequence>
<feature type="transmembrane region" description="Helical" evidence="6">
    <location>
        <begin position="21"/>
        <end position="40"/>
    </location>
</feature>
<protein>
    <submittedName>
        <fullName evidence="7">Uncharacterized protein</fullName>
    </submittedName>
</protein>
<evidence type="ECO:0000256" key="6">
    <source>
        <dbReference type="SAM" id="Phobius"/>
    </source>
</evidence>
<keyword evidence="2" id="KW-1003">Cell membrane</keyword>
<accession>A0A1F6BD12</accession>
<feature type="transmembrane region" description="Helical" evidence="6">
    <location>
        <begin position="219"/>
        <end position="240"/>
    </location>
</feature>